<accession>A0AAV2S5D6</accession>
<comment type="caution">
    <text evidence="2">The sequence shown here is derived from an EMBL/GenBank/DDBJ whole genome shotgun (WGS) entry which is preliminary data.</text>
</comment>
<evidence type="ECO:0000256" key="1">
    <source>
        <dbReference type="SAM" id="MobiDB-lite"/>
    </source>
</evidence>
<feature type="compositionally biased region" description="Acidic residues" evidence="1">
    <location>
        <begin position="607"/>
        <end position="620"/>
    </location>
</feature>
<organism evidence="2 3">
    <name type="scientific">Meganyctiphanes norvegica</name>
    <name type="common">Northern krill</name>
    <name type="synonym">Thysanopoda norvegica</name>
    <dbReference type="NCBI Taxonomy" id="48144"/>
    <lineage>
        <taxon>Eukaryota</taxon>
        <taxon>Metazoa</taxon>
        <taxon>Ecdysozoa</taxon>
        <taxon>Arthropoda</taxon>
        <taxon>Crustacea</taxon>
        <taxon>Multicrustacea</taxon>
        <taxon>Malacostraca</taxon>
        <taxon>Eumalacostraca</taxon>
        <taxon>Eucarida</taxon>
        <taxon>Euphausiacea</taxon>
        <taxon>Euphausiidae</taxon>
        <taxon>Meganyctiphanes</taxon>
    </lineage>
</organism>
<evidence type="ECO:0000313" key="3">
    <source>
        <dbReference type="Proteomes" id="UP001497623"/>
    </source>
</evidence>
<reference evidence="2 3" key="1">
    <citation type="submission" date="2024-05" db="EMBL/GenBank/DDBJ databases">
        <authorList>
            <person name="Wallberg A."/>
        </authorList>
    </citation>
    <scope>NUCLEOTIDE SEQUENCE [LARGE SCALE GENOMIC DNA]</scope>
</reference>
<name>A0AAV2S5D6_MEGNR</name>
<dbReference type="PANTHER" id="PTHR23287">
    <property type="entry name" value="RUBY-EYE2-LIKE PROTEIN"/>
    <property type="match status" value="1"/>
</dbReference>
<dbReference type="GO" id="GO:0005737">
    <property type="term" value="C:cytoplasm"/>
    <property type="evidence" value="ECO:0007669"/>
    <property type="project" value="TreeGrafter"/>
</dbReference>
<keyword evidence="3" id="KW-1185">Reference proteome</keyword>
<dbReference type="PANTHER" id="PTHR23287:SF18">
    <property type="entry name" value="BLOC-2 COMPLEX MEMBER HPS5"/>
    <property type="match status" value="1"/>
</dbReference>
<feature type="non-terminal residue" evidence="2">
    <location>
        <position position="1491"/>
    </location>
</feature>
<dbReference type="EMBL" id="CAXKWB010044304">
    <property type="protein sequence ID" value="CAL4160491.1"/>
    <property type="molecule type" value="Genomic_DNA"/>
</dbReference>
<dbReference type="GO" id="GO:0048066">
    <property type="term" value="P:developmental pigmentation"/>
    <property type="evidence" value="ECO:0007669"/>
    <property type="project" value="TreeGrafter"/>
</dbReference>
<proteinExistence type="predicted"/>
<gene>
    <name evidence="2" type="ORF">MNOR_LOCUS32476</name>
</gene>
<evidence type="ECO:0000313" key="2">
    <source>
        <dbReference type="EMBL" id="CAL4160491.1"/>
    </source>
</evidence>
<protein>
    <recommendedName>
        <fullName evidence="4">RING-type domain-containing protein</fullName>
    </recommendedName>
</protein>
<feature type="region of interest" description="Disordered" evidence="1">
    <location>
        <begin position="559"/>
        <end position="620"/>
    </location>
</feature>
<dbReference type="Proteomes" id="UP001497623">
    <property type="component" value="Unassembled WGS sequence"/>
</dbReference>
<sequence>MASVVVRRREAHLSLVMVQGSRRGLKRSNYKGRCLFRVYISNKPAKYGIKVRDLLIYREAELDKANVVYKKVKASKIDFTTAMAFAMVKSYDITRKMSAPSTLDISAKSVGNINVSAACSCTYLNIVSVNNVFCAVDELIAESLFRTTCVKLMTLDTAVTQLDFYDGYLLVSTITKSYICNTQLETFAQVGNKGRQGEYGGCFCPVKVSGNDVTSVMEHSQGSGAGSLTESFEEATHILEQSFKNSGRLGTLECDEAEEAVEADEVEVTEQTELRAFCARPGTRLWEVDNRGNVLITHQLKNSLSTVLPTQVLHIDTPDNGLPTNRHKTFDERYQSLQGSVAFSKVVQFHKGYLAAASSCGLFIIDPSRSQVVMWIEVSDGVLDLVVSGNMVMYHTGKGAVHTLIITRLDVLILMLHSNALYKKCSNLCLNNSSIFRISKLLSGMSGRILSDLIANCDDNETNVKLEELMKKCADSEEGKSQSIVGPITFKDLFISDKSVKGSGEEVDDGYDLGNHIFLPFFGTRWMNEPKMLSSYKGNQEQVDHKTPSGDVHIVSLESSTSSSNTNNSNSNGDSVSNSNHSATSPQKSSQSNSRHSRGSFESSQEMYEDPLFPEDDSEYDSEGVSRAMVERKRLTLKNSRLSSFYYPYAAPQGSETAAALQDIVENVASNVVDGITAGTKSLTEKLKNVTISPIKKTQVPSRSNMNAPPLLSEAIFDQKFSPLSEKRRDSFNEEIIIRPNKFKKKGSNSINNSPALSRKPFTTDLINQEIDSYYQPSSAIGLVRNLHELVSTTMAQVIGNKNENETYLHLKNWLQTFCNTLLQIQENCGSEFIMQLTYEDLCTDGSMSVVSDISYSLVSQPTSLDSLNWDSTDLGLDLPNINSSDIVNQVTHLFFRCMSAGVTTNNCPVNFESSGCYGSKKAPQLLQSIHTPEIIKEIDIYYSQIIASDCGLLNYSYLMDSLETLGHSYYFHIWASLVHKLAKTSLDMKNAPLPDVVADLDFSRSQRVTFLYEIAMRDVKSFISAAAKVEGALMLFDFIYFLTLIEDKNEKGAQEIRINYLHLQQYLCQISMTKDVHRMYLDAWSRCPELQFDILAAILDSPRQSNYLCECGMPKPGKRKYPMENLLETIVSHEVLIPSKMIEFFLSHGCWSAFVRLNIKYNLQPIHACFPYILQSCDMLLLKSLITTFDVENFTQLASVLADLSTSDHSVLKCHRCETLIPITSKDKTHQLSNKSVDIEVLTNSIDLKNINYESESAIEKSSTESYEEDFKSLNLNTNRCFSENGNEMRNRWIKKDGNVCNEYLNAVSSVGDLWEVVVGHMVRELGSRETLKILYSVQDNIPSGVLPRKVFMWCILSSMVEEPGPQSGPDVRKTLMNNILSISPSPLSMHVEKDLSTLVAKDEQQDCSMNIDEVDTPSQWSLSGVKDDGHHWGVHANVASGVCEGCHLALTTPALVTEGGITVFPCSHAYHAICLINTGRNCVLCTNMA</sequence>
<evidence type="ECO:0008006" key="4">
    <source>
        <dbReference type="Google" id="ProtNLM"/>
    </source>
</evidence>
<feature type="compositionally biased region" description="Low complexity" evidence="1">
    <location>
        <begin position="559"/>
        <end position="594"/>
    </location>
</feature>
<dbReference type="Pfam" id="PF23413">
    <property type="entry name" value="zf_RING_Vps8_fungal"/>
    <property type="match status" value="1"/>
</dbReference>